<dbReference type="Proteomes" id="UP001152447">
    <property type="component" value="Unassembled WGS sequence"/>
</dbReference>
<proteinExistence type="predicted"/>
<protein>
    <submittedName>
        <fullName evidence="1">Uncharacterized protein</fullName>
    </submittedName>
</protein>
<dbReference type="AlphaFoldDB" id="A0A9W4R4U4"/>
<keyword evidence="2" id="KW-1185">Reference proteome</keyword>
<comment type="caution">
    <text evidence="1">The sequence shown here is derived from an EMBL/GenBank/DDBJ whole genome shotgun (WGS) entry which is preliminary data.</text>
</comment>
<sequence>MHKFFLLTPTLSAHSKWVLLQLIIKDNLGKNLSKNDIIELGCAHNKYSNVIRELQEIKAILKLKVKHKKNAPPSISYDYWFSKHHEVNQLIPRNMLEKLEYVKLRTPTKLVWSFFLLNQDEFGYVENFSKPEIAKACGLKLTELKTGIKHLKNMKLLSQPVTGCTIKELAILEGKEPKPIKKNKGINLKRSSTFLINHNKQTHSLYVIKMRQIIKWRFLTYLASINLAGSASIILAG</sequence>
<organism evidence="1 2">
    <name type="scientific">Pseudoalteromonas haloplanktis</name>
    <name type="common">Alteromonas haloplanktis</name>
    <dbReference type="NCBI Taxonomy" id="228"/>
    <lineage>
        <taxon>Bacteria</taxon>
        <taxon>Pseudomonadati</taxon>
        <taxon>Pseudomonadota</taxon>
        <taxon>Gammaproteobacteria</taxon>
        <taxon>Alteromonadales</taxon>
        <taxon>Pseudoalteromonadaceae</taxon>
        <taxon>Pseudoalteromonas</taxon>
    </lineage>
</organism>
<gene>
    <name evidence="1" type="ORF">PSEHALCIP103_03685</name>
</gene>
<accession>A0A9W4R4U4</accession>
<evidence type="ECO:0000313" key="2">
    <source>
        <dbReference type="Proteomes" id="UP001152447"/>
    </source>
</evidence>
<reference evidence="1" key="1">
    <citation type="submission" date="2022-07" db="EMBL/GenBank/DDBJ databases">
        <authorList>
            <person name="Criscuolo A."/>
        </authorList>
    </citation>
    <scope>NUCLEOTIDE SEQUENCE</scope>
    <source>
        <strain evidence="1">CIP103197</strain>
    </source>
</reference>
<dbReference type="RefSeq" id="WP_262977462.1">
    <property type="nucleotide sequence ID" value="NZ_CAMAPB010000140.1"/>
</dbReference>
<evidence type="ECO:0000313" key="1">
    <source>
        <dbReference type="EMBL" id="CAH9066917.1"/>
    </source>
</evidence>
<dbReference type="EMBL" id="CAMAPB010000140">
    <property type="protein sequence ID" value="CAH9066917.1"/>
    <property type="molecule type" value="Genomic_DNA"/>
</dbReference>
<name>A0A9W4R4U4_PSEHA</name>